<evidence type="ECO:0000313" key="3">
    <source>
        <dbReference type="Proteomes" id="UP000594638"/>
    </source>
</evidence>
<dbReference type="Proteomes" id="UP000594638">
    <property type="component" value="Unassembled WGS sequence"/>
</dbReference>
<feature type="compositionally biased region" description="Polar residues" evidence="1">
    <location>
        <begin position="1"/>
        <end position="22"/>
    </location>
</feature>
<reference evidence="2 3" key="1">
    <citation type="submission" date="2019-12" db="EMBL/GenBank/DDBJ databases">
        <authorList>
            <person name="Alioto T."/>
            <person name="Alioto T."/>
            <person name="Gomez Garrido J."/>
        </authorList>
    </citation>
    <scope>NUCLEOTIDE SEQUENCE [LARGE SCALE GENOMIC DNA]</scope>
</reference>
<keyword evidence="3" id="KW-1185">Reference proteome</keyword>
<gene>
    <name evidence="2" type="ORF">OLEA9_A030717</name>
</gene>
<sequence length="55" mass="6339">MTDDSPCSSSFETDYNITSLSGSDEESNDDIVQQMEDDVLEWLQYCRIAERVVRD</sequence>
<dbReference type="EMBL" id="CACTIH010009330">
    <property type="protein sequence ID" value="CAA3029780.1"/>
    <property type="molecule type" value="Genomic_DNA"/>
</dbReference>
<comment type="caution">
    <text evidence="2">The sequence shown here is derived from an EMBL/GenBank/DDBJ whole genome shotgun (WGS) entry which is preliminary data.</text>
</comment>
<evidence type="ECO:0000256" key="1">
    <source>
        <dbReference type="SAM" id="MobiDB-lite"/>
    </source>
</evidence>
<name>A0A8S0VFN0_OLEEU</name>
<accession>A0A8S0VFN0</accession>
<feature type="region of interest" description="Disordered" evidence="1">
    <location>
        <begin position="1"/>
        <end position="29"/>
    </location>
</feature>
<protein>
    <submittedName>
        <fullName evidence="2">Uncharacterized protein</fullName>
    </submittedName>
</protein>
<dbReference type="AlphaFoldDB" id="A0A8S0VFN0"/>
<organism evidence="2 3">
    <name type="scientific">Olea europaea subsp. europaea</name>
    <dbReference type="NCBI Taxonomy" id="158383"/>
    <lineage>
        <taxon>Eukaryota</taxon>
        <taxon>Viridiplantae</taxon>
        <taxon>Streptophyta</taxon>
        <taxon>Embryophyta</taxon>
        <taxon>Tracheophyta</taxon>
        <taxon>Spermatophyta</taxon>
        <taxon>Magnoliopsida</taxon>
        <taxon>eudicotyledons</taxon>
        <taxon>Gunneridae</taxon>
        <taxon>Pentapetalae</taxon>
        <taxon>asterids</taxon>
        <taxon>lamiids</taxon>
        <taxon>Lamiales</taxon>
        <taxon>Oleaceae</taxon>
        <taxon>Oleeae</taxon>
        <taxon>Olea</taxon>
    </lineage>
</organism>
<proteinExistence type="predicted"/>
<dbReference type="Gramene" id="OE9A030717T1">
    <property type="protein sequence ID" value="OE9A030717C1"/>
    <property type="gene ID" value="OE9A030717"/>
</dbReference>
<evidence type="ECO:0000313" key="2">
    <source>
        <dbReference type="EMBL" id="CAA3029780.1"/>
    </source>
</evidence>